<keyword evidence="1" id="KW-0812">Transmembrane</keyword>
<dbReference type="Proteomes" id="UP000250321">
    <property type="component" value="Unassembled WGS sequence"/>
</dbReference>
<dbReference type="AlphaFoldDB" id="A0A314ULX3"/>
<name>A0A314ULX3_PRUYE</name>
<accession>A0A314ULX3</accession>
<feature type="transmembrane region" description="Helical" evidence="1">
    <location>
        <begin position="88"/>
        <end position="107"/>
    </location>
</feature>
<evidence type="ECO:0000313" key="3">
    <source>
        <dbReference type="Proteomes" id="UP000250321"/>
    </source>
</evidence>
<reference evidence="2 3" key="1">
    <citation type="submission" date="2018-02" db="EMBL/GenBank/DDBJ databases">
        <title>Draft genome of wild Prunus yedoensis var. nudiflora.</title>
        <authorList>
            <person name="Baek S."/>
            <person name="Kim J.-H."/>
            <person name="Choi K."/>
            <person name="Kim G.-B."/>
            <person name="Cho A."/>
            <person name="Jang H."/>
            <person name="Shin C.-H."/>
            <person name="Yu H.-J."/>
            <person name="Mun J.-H."/>
        </authorList>
    </citation>
    <scope>NUCLEOTIDE SEQUENCE [LARGE SCALE GENOMIC DNA]</scope>
    <source>
        <strain evidence="3">cv. Jeju island</strain>
        <tissue evidence="2">Leaf</tissue>
    </source>
</reference>
<dbReference type="EMBL" id="PJQY01003307">
    <property type="protein sequence ID" value="PQM38513.1"/>
    <property type="molecule type" value="Genomic_DNA"/>
</dbReference>
<organism evidence="2 3">
    <name type="scientific">Prunus yedoensis var. nudiflora</name>
    <dbReference type="NCBI Taxonomy" id="2094558"/>
    <lineage>
        <taxon>Eukaryota</taxon>
        <taxon>Viridiplantae</taxon>
        <taxon>Streptophyta</taxon>
        <taxon>Embryophyta</taxon>
        <taxon>Tracheophyta</taxon>
        <taxon>Spermatophyta</taxon>
        <taxon>Magnoliopsida</taxon>
        <taxon>eudicotyledons</taxon>
        <taxon>Gunneridae</taxon>
        <taxon>Pentapetalae</taxon>
        <taxon>rosids</taxon>
        <taxon>fabids</taxon>
        <taxon>Rosales</taxon>
        <taxon>Rosaceae</taxon>
        <taxon>Amygdaloideae</taxon>
        <taxon>Amygdaleae</taxon>
        <taxon>Prunus</taxon>
    </lineage>
</organism>
<keyword evidence="1" id="KW-0472">Membrane</keyword>
<evidence type="ECO:0000313" key="2">
    <source>
        <dbReference type="EMBL" id="PQM38513.1"/>
    </source>
</evidence>
<sequence>MSRKLTSSKRLVLSVRLPSLDSAINLPDGGNGTDETKRFEDGLKTQQEYRTLTLSLLKYLLLAVMMRFYSLFLHMIKHAIAFGSQITLLVNCSIGLRMIGSLHWVCLDWKKVFQALMLKSGSEKNHLWGRLQGENLPFHRLHKIGYT</sequence>
<gene>
    <name evidence="2" type="ORF">Pyn_40274</name>
</gene>
<proteinExistence type="predicted"/>
<keyword evidence="3" id="KW-1185">Reference proteome</keyword>
<feature type="transmembrane region" description="Helical" evidence="1">
    <location>
        <begin position="56"/>
        <end position="76"/>
    </location>
</feature>
<keyword evidence="1" id="KW-1133">Transmembrane helix</keyword>
<protein>
    <submittedName>
        <fullName evidence="2">Uncharacterized protein</fullName>
    </submittedName>
</protein>
<evidence type="ECO:0000256" key="1">
    <source>
        <dbReference type="SAM" id="Phobius"/>
    </source>
</evidence>
<comment type="caution">
    <text evidence="2">The sequence shown here is derived from an EMBL/GenBank/DDBJ whole genome shotgun (WGS) entry which is preliminary data.</text>
</comment>